<gene>
    <name evidence="4" type="primary">hsdR</name>
    <name evidence="4" type="ORF">KEG57_47405</name>
</gene>
<dbReference type="InterPro" id="IPR014001">
    <property type="entry name" value="Helicase_ATP-bd"/>
</dbReference>
<organism evidence="4 5">
    <name type="scientific">Polyangium jinanense</name>
    <dbReference type="NCBI Taxonomy" id="2829994"/>
    <lineage>
        <taxon>Bacteria</taxon>
        <taxon>Pseudomonadati</taxon>
        <taxon>Myxococcota</taxon>
        <taxon>Polyangia</taxon>
        <taxon>Polyangiales</taxon>
        <taxon>Polyangiaceae</taxon>
        <taxon>Polyangium</taxon>
    </lineage>
</organism>
<dbReference type="GO" id="GO:0005524">
    <property type="term" value="F:ATP binding"/>
    <property type="evidence" value="ECO:0007669"/>
    <property type="project" value="InterPro"/>
</dbReference>
<dbReference type="SMART" id="SM00490">
    <property type="entry name" value="HELICc"/>
    <property type="match status" value="1"/>
</dbReference>
<keyword evidence="1" id="KW-0175">Coiled coil</keyword>
<dbReference type="Pfam" id="PF00271">
    <property type="entry name" value="Helicase_C"/>
    <property type="match status" value="1"/>
</dbReference>
<dbReference type="GO" id="GO:0005829">
    <property type="term" value="C:cytosol"/>
    <property type="evidence" value="ECO:0007669"/>
    <property type="project" value="TreeGrafter"/>
</dbReference>
<dbReference type="PANTHER" id="PTHR47396:SF1">
    <property type="entry name" value="ATP-DEPENDENT HELICASE IRC3-RELATED"/>
    <property type="match status" value="1"/>
</dbReference>
<reference evidence="4 5" key="1">
    <citation type="submission" date="2021-04" db="EMBL/GenBank/DDBJ databases">
        <title>Genome analysis of Polyangium sp.</title>
        <authorList>
            <person name="Li Y."/>
            <person name="Wang J."/>
        </authorList>
    </citation>
    <scope>NUCLEOTIDE SEQUENCE [LARGE SCALE GENOMIC DNA]</scope>
    <source>
        <strain evidence="4 5">SDU14</strain>
    </source>
</reference>
<feature type="domain" description="Helicase ATP-binding" evidence="2">
    <location>
        <begin position="451"/>
        <end position="636"/>
    </location>
</feature>
<sequence length="1139" mass="127176">MPVPPTSSPNFAFLAHHDPLLAILGTQAERYFADDPNTCLLKLRQFGERLAKHAAARLGLYTSPLEDNQAVLINRLHDRGALDVRTKQIFHDLRLTGNKAAHDAHGTHHEALHQLKMARELGIWFQRSFGNHRKFDPGPFVPPPGPKDDEELAKELAALRAELAKSKVDVEAMRAAAEEEAKKRLTAEQLAQKEADERALWEALATEEAERRAKDIEAVAKQKAAIEAELAVLQAKAAAAPAETQQFVARAAEASRDVYLDEAATRRLIDEQLRAAGWEVDSERLSYKRGARPEKGKNRAIAEWPTKNGRADYVLFVGTVALGVVEAKRFHKDVAGKLDQSARYSAGLLAKDGVELAGGPWGKVKHRVPFLFATNGRPYLEQLREKSGIWFRDARRDENAGKPLQGWYSPEGLEALMKQDIDAAHDKLRSEPTGYLGLREYQIRAIQAVEAAIETGKPSCLVAMATGTGKTRTAIGLVYRLLKAKRFRRVLFLVDRSALGEQAGNAFKETRLENLQTFAQIFDMKELGDIKPEGDTKLHIATVQSLVKRVLNAADPADVPPVDQYDCLVVDECHRGYTLDRELSETELGFRDFDDYISKYRRVLDHFDAVKIGLTATPALHTTQIFGAPAFRYSYRDAVIDGMLIDHEPPIRIVTELAQKGIQWAKGEDVKVYDPGKAQIDLIHLEDEVTIEIDGFNRAVITENFNRAVCEALANHIDPMGDAKTLIFAVNDDHAQLVERLLREVFTAKYGAIDNDAVKKITGSSDKPLQRIREFKNERLPNVAITVDLLTTGIDVPRIANLVFLRRVKSRILYEQMLGRATRLCPEIGKTVFRIFDAVELYDALEQYTDMKPVAPSPTITFAQLVAELGHGDPEARKLALDQLVAKLRRKAPSLKGDDLVRFEGIASMPPPSLAAMLRRQSPEEAVAWFGQHEYLVPLLDGRFGESRPLLVSDHVDRVVAVEVGYGKGTRPEDYLDSFSAFLRENMNKIPALVVVTQRPRDLTRAALRELLLALDAKGYTEAALQTAWRQASNADFAASIIGYIRKAALGDPLVPYEERVARATAKILARPGWTSIQRQWLQRIGKQLERERVVDRATIDESEAFKSNGGFKHLDKVFSGKLDEILGDLREEVWKDAG</sequence>
<dbReference type="SMART" id="SM00487">
    <property type="entry name" value="DEXDc"/>
    <property type="match status" value="1"/>
</dbReference>
<keyword evidence="5" id="KW-1185">Reference proteome</keyword>
<dbReference type="Gene3D" id="3.40.50.300">
    <property type="entry name" value="P-loop containing nucleotide triphosphate hydrolases"/>
    <property type="match status" value="2"/>
</dbReference>
<evidence type="ECO:0000259" key="2">
    <source>
        <dbReference type="PROSITE" id="PS51192"/>
    </source>
</evidence>
<protein>
    <submittedName>
        <fullName evidence="4">Type I restriction-modification system endonuclease</fullName>
        <ecNumber evidence="4">3.1.21.3</ecNumber>
    </submittedName>
</protein>
<keyword evidence="4" id="KW-0378">Hydrolase</keyword>
<evidence type="ECO:0000256" key="1">
    <source>
        <dbReference type="SAM" id="Coils"/>
    </source>
</evidence>
<feature type="coiled-coil region" evidence="1">
    <location>
        <begin position="149"/>
        <end position="236"/>
    </location>
</feature>
<feature type="domain" description="Helicase C-terminal" evidence="3">
    <location>
        <begin position="712"/>
        <end position="865"/>
    </location>
</feature>
<dbReference type="NCBIfam" id="NF008521">
    <property type="entry name" value="PRK11448.1"/>
    <property type="match status" value="1"/>
</dbReference>
<evidence type="ECO:0000313" key="5">
    <source>
        <dbReference type="Proteomes" id="UP001151081"/>
    </source>
</evidence>
<evidence type="ECO:0000313" key="4">
    <source>
        <dbReference type="EMBL" id="MDC3988187.1"/>
    </source>
</evidence>
<dbReference type="PROSITE" id="PS51194">
    <property type="entry name" value="HELICASE_CTER"/>
    <property type="match status" value="1"/>
</dbReference>
<dbReference type="Pfam" id="PF04851">
    <property type="entry name" value="ResIII"/>
    <property type="match status" value="1"/>
</dbReference>
<dbReference type="GO" id="GO:0006304">
    <property type="term" value="P:DNA modification"/>
    <property type="evidence" value="ECO:0007669"/>
    <property type="project" value="InterPro"/>
</dbReference>
<dbReference type="SUPFAM" id="SSF52540">
    <property type="entry name" value="P-loop containing nucleoside triphosphate hydrolases"/>
    <property type="match status" value="1"/>
</dbReference>
<dbReference type="InterPro" id="IPR013670">
    <property type="entry name" value="EcoEI_R_C_dom"/>
</dbReference>
<dbReference type="Pfam" id="PF08463">
    <property type="entry name" value="EcoEI_R_C"/>
    <property type="match status" value="1"/>
</dbReference>
<dbReference type="InterPro" id="IPR025285">
    <property type="entry name" value="DUF4145"/>
</dbReference>
<proteinExistence type="predicted"/>
<keyword evidence="4" id="KW-0255">Endonuclease</keyword>
<dbReference type="CDD" id="cd18032">
    <property type="entry name" value="DEXHc_RE_I_III_res"/>
    <property type="match status" value="1"/>
</dbReference>
<dbReference type="InterPro" id="IPR006935">
    <property type="entry name" value="Helicase/UvrB_N"/>
</dbReference>
<dbReference type="AlphaFoldDB" id="A0A9X3XDA0"/>
<accession>A0A9X3XDA0</accession>
<dbReference type="PROSITE" id="PS51192">
    <property type="entry name" value="HELICASE_ATP_BIND_1"/>
    <property type="match status" value="1"/>
</dbReference>
<dbReference type="InterPro" id="IPR001650">
    <property type="entry name" value="Helicase_C-like"/>
</dbReference>
<dbReference type="GO" id="GO:0009035">
    <property type="term" value="F:type I site-specific deoxyribonuclease activity"/>
    <property type="evidence" value="ECO:0007669"/>
    <property type="project" value="UniProtKB-EC"/>
</dbReference>
<dbReference type="InterPro" id="IPR027417">
    <property type="entry name" value="P-loop_NTPase"/>
</dbReference>
<dbReference type="EC" id="3.1.21.3" evidence="4"/>
<dbReference type="Gene3D" id="3.90.1570.30">
    <property type="match status" value="1"/>
</dbReference>
<dbReference type="InterPro" id="IPR050742">
    <property type="entry name" value="Helicase_Restrict-Modif_Enz"/>
</dbReference>
<name>A0A9X3XDA0_9BACT</name>
<dbReference type="Pfam" id="PF13643">
    <property type="entry name" value="DUF4145"/>
    <property type="match status" value="1"/>
</dbReference>
<dbReference type="PANTHER" id="PTHR47396">
    <property type="entry name" value="TYPE I RESTRICTION ENZYME ECOKI R PROTEIN"/>
    <property type="match status" value="1"/>
</dbReference>
<dbReference type="GO" id="GO:0003677">
    <property type="term" value="F:DNA binding"/>
    <property type="evidence" value="ECO:0007669"/>
    <property type="project" value="InterPro"/>
</dbReference>
<evidence type="ECO:0000259" key="3">
    <source>
        <dbReference type="PROSITE" id="PS51194"/>
    </source>
</evidence>
<dbReference type="EMBL" id="JAGTJJ010000067">
    <property type="protein sequence ID" value="MDC3988187.1"/>
    <property type="molecule type" value="Genomic_DNA"/>
</dbReference>
<comment type="caution">
    <text evidence="4">The sequence shown here is derived from an EMBL/GenBank/DDBJ whole genome shotgun (WGS) entry which is preliminary data.</text>
</comment>
<dbReference type="Proteomes" id="UP001151081">
    <property type="component" value="Unassembled WGS sequence"/>
</dbReference>
<dbReference type="CDD" id="cd18799">
    <property type="entry name" value="SF2_C_EcoAI-like"/>
    <property type="match status" value="1"/>
</dbReference>
<keyword evidence="4" id="KW-0540">Nuclease</keyword>